<feature type="transmembrane region" description="Helical" evidence="2">
    <location>
        <begin position="290"/>
        <end position="309"/>
    </location>
</feature>
<evidence type="ECO:0000313" key="4">
    <source>
        <dbReference type="Proteomes" id="UP000785679"/>
    </source>
</evidence>
<accession>A0A8J8NLU2</accession>
<evidence type="ECO:0000256" key="1">
    <source>
        <dbReference type="SAM" id="MobiDB-lite"/>
    </source>
</evidence>
<reference evidence="3" key="1">
    <citation type="submission" date="2019-06" db="EMBL/GenBank/DDBJ databases">
        <authorList>
            <person name="Zheng W."/>
        </authorList>
    </citation>
    <scope>NUCLEOTIDE SEQUENCE</scope>
    <source>
        <strain evidence="3">QDHG01</strain>
    </source>
</reference>
<proteinExistence type="predicted"/>
<keyword evidence="2" id="KW-0812">Transmembrane</keyword>
<evidence type="ECO:0000256" key="2">
    <source>
        <dbReference type="SAM" id="Phobius"/>
    </source>
</evidence>
<sequence length="391" mass="45033">MKDLGITFRATISLFIFGLCGLLTLFDFLSIFARKDESTSTLTMPASELHPALSFLSSGMLLSSIPVKLTFKQSLPQEGTYCDNLMTQGTLDLVLMYPTGNWCLVKHKCRVIKQSVGKGTGTFEVTLKNDHQCKQRGMPSQLIIKIKDEETVQEERTIVRRGQGNERSVKIEVADKYRRTVMGKAAGMLTELRARPQVDVRQESIISQDIDKHDMNIDSLTFKDIVETRHSQQAQVDKFANSEDELVHEPVFHSSQEQDYQLVVKFDWDQPEMTVNVKIPRPLYTGFEHFLRTFLISYVLYALLVYYMIPQKYLGRDLDFILRYAIFTQLLQAMKQRLLDIPKVIVSKLCKKGKEKHSHDEDDDDGPQAYTDIHHRESPQKVEQRQLESFV</sequence>
<dbReference type="AlphaFoldDB" id="A0A8J8NLU2"/>
<feature type="transmembrane region" description="Helical" evidence="2">
    <location>
        <begin position="12"/>
        <end position="32"/>
    </location>
</feature>
<organism evidence="3 4">
    <name type="scientific">Halteria grandinella</name>
    <dbReference type="NCBI Taxonomy" id="5974"/>
    <lineage>
        <taxon>Eukaryota</taxon>
        <taxon>Sar</taxon>
        <taxon>Alveolata</taxon>
        <taxon>Ciliophora</taxon>
        <taxon>Intramacronucleata</taxon>
        <taxon>Spirotrichea</taxon>
        <taxon>Stichotrichia</taxon>
        <taxon>Sporadotrichida</taxon>
        <taxon>Halteriidae</taxon>
        <taxon>Halteria</taxon>
    </lineage>
</organism>
<feature type="region of interest" description="Disordered" evidence="1">
    <location>
        <begin position="354"/>
        <end position="391"/>
    </location>
</feature>
<gene>
    <name evidence="3" type="ORF">FGO68_gene2194</name>
</gene>
<dbReference type="EMBL" id="RRYP01011533">
    <property type="protein sequence ID" value="TNV77663.1"/>
    <property type="molecule type" value="Genomic_DNA"/>
</dbReference>
<feature type="compositionally biased region" description="Basic and acidic residues" evidence="1">
    <location>
        <begin position="372"/>
        <end position="391"/>
    </location>
</feature>
<keyword evidence="2" id="KW-1133">Transmembrane helix</keyword>
<dbReference type="Proteomes" id="UP000785679">
    <property type="component" value="Unassembled WGS sequence"/>
</dbReference>
<keyword evidence="4" id="KW-1185">Reference proteome</keyword>
<name>A0A8J8NLU2_HALGN</name>
<protein>
    <submittedName>
        <fullName evidence="3">Uncharacterized protein</fullName>
    </submittedName>
</protein>
<comment type="caution">
    <text evidence="3">The sequence shown here is derived from an EMBL/GenBank/DDBJ whole genome shotgun (WGS) entry which is preliminary data.</text>
</comment>
<keyword evidence="2" id="KW-0472">Membrane</keyword>
<evidence type="ECO:0000313" key="3">
    <source>
        <dbReference type="EMBL" id="TNV77663.1"/>
    </source>
</evidence>